<feature type="chain" id="PRO_5047070302" evidence="2">
    <location>
        <begin position="22"/>
        <end position="334"/>
    </location>
</feature>
<evidence type="ECO:0000259" key="3">
    <source>
        <dbReference type="Pfam" id="PF13505"/>
    </source>
</evidence>
<keyword evidence="1 2" id="KW-0732">Signal</keyword>
<feature type="domain" description="Outer membrane protein beta-barrel" evidence="3">
    <location>
        <begin position="10"/>
        <end position="246"/>
    </location>
</feature>
<sequence length="334" mass="36086">MKKMILMASILAGSFFYSAKAQDDYNKGFYIKAGGAYFLKVTPVEFPAIGGQPARDKVFNIIPGNPPTQQTVSESTITGSFGEGWRVGLTPGYRFSRILGVEVGLNYYNSRSQDMMRQRGSLGGNEVLNLHNSGKVKAFDVAPALVAHIPTNSSVKPYMKAGVIIPIGGHLEITTTANDQTGSVAESMHMTSGLPPNAIMTLHNVKRVDRIKANPTVGFQSAVGFDWMLNDRISIYAELEYRNISVGGKKKELHELSGEYNVVMSGQPLTSGTLSKDAASESSKLVNYHKTITAGDNVAGWEGFDSNKPADELRSYINIGGLGVNLGIKIPFVN</sequence>
<dbReference type="Gene3D" id="2.40.160.20">
    <property type="match status" value="1"/>
</dbReference>
<accession>A0ABW6B3X6</accession>
<dbReference type="InterPro" id="IPR027385">
    <property type="entry name" value="Beta-barrel_OMP"/>
</dbReference>
<evidence type="ECO:0000256" key="2">
    <source>
        <dbReference type="SAM" id="SignalP"/>
    </source>
</evidence>
<dbReference type="SUPFAM" id="SSF56925">
    <property type="entry name" value="OMPA-like"/>
    <property type="match status" value="1"/>
</dbReference>
<dbReference type="EMBL" id="JBHUPA010000016">
    <property type="protein sequence ID" value="MFD2964185.1"/>
    <property type="molecule type" value="Genomic_DNA"/>
</dbReference>
<dbReference type="Proteomes" id="UP001597560">
    <property type="component" value="Unassembled WGS sequence"/>
</dbReference>
<evidence type="ECO:0000313" key="4">
    <source>
        <dbReference type="EMBL" id="MFD2964185.1"/>
    </source>
</evidence>
<name>A0ABW6B3X6_9SPHI</name>
<evidence type="ECO:0000313" key="5">
    <source>
        <dbReference type="Proteomes" id="UP001597560"/>
    </source>
</evidence>
<dbReference type="Pfam" id="PF13505">
    <property type="entry name" value="OMP_b-brl"/>
    <property type="match status" value="1"/>
</dbReference>
<protein>
    <submittedName>
        <fullName evidence="4">Outer membrane beta-barrel protein</fullName>
    </submittedName>
</protein>
<dbReference type="InterPro" id="IPR011250">
    <property type="entry name" value="OMP/PagP_B-barrel"/>
</dbReference>
<evidence type="ECO:0000256" key="1">
    <source>
        <dbReference type="ARBA" id="ARBA00022729"/>
    </source>
</evidence>
<keyword evidence="5" id="KW-1185">Reference proteome</keyword>
<feature type="signal peptide" evidence="2">
    <location>
        <begin position="1"/>
        <end position="21"/>
    </location>
</feature>
<comment type="caution">
    <text evidence="4">The sequence shown here is derived from an EMBL/GenBank/DDBJ whole genome shotgun (WGS) entry which is preliminary data.</text>
</comment>
<organism evidence="4 5">
    <name type="scientific">Olivibacter jilunii</name>
    <dbReference type="NCBI Taxonomy" id="985016"/>
    <lineage>
        <taxon>Bacteria</taxon>
        <taxon>Pseudomonadati</taxon>
        <taxon>Bacteroidota</taxon>
        <taxon>Sphingobacteriia</taxon>
        <taxon>Sphingobacteriales</taxon>
        <taxon>Sphingobacteriaceae</taxon>
        <taxon>Olivibacter</taxon>
    </lineage>
</organism>
<dbReference type="RefSeq" id="WP_377612331.1">
    <property type="nucleotide sequence ID" value="NZ_JBHUPA010000016.1"/>
</dbReference>
<proteinExistence type="predicted"/>
<gene>
    <name evidence="4" type="ORF">ACFS6J_20435</name>
</gene>
<reference evidence="5" key="1">
    <citation type="journal article" date="2019" name="Int. J. Syst. Evol. Microbiol.">
        <title>The Global Catalogue of Microorganisms (GCM) 10K type strain sequencing project: providing services to taxonomists for standard genome sequencing and annotation.</title>
        <authorList>
            <consortium name="The Broad Institute Genomics Platform"/>
            <consortium name="The Broad Institute Genome Sequencing Center for Infectious Disease"/>
            <person name="Wu L."/>
            <person name="Ma J."/>
        </authorList>
    </citation>
    <scope>NUCLEOTIDE SEQUENCE [LARGE SCALE GENOMIC DNA]</scope>
    <source>
        <strain evidence="5">KCTC 23098</strain>
    </source>
</reference>